<dbReference type="InterPro" id="IPR036390">
    <property type="entry name" value="WH_DNA-bd_sf"/>
</dbReference>
<dbReference type="SUPFAM" id="SSF46785">
    <property type="entry name" value="Winged helix' DNA-binding domain"/>
    <property type="match status" value="1"/>
</dbReference>
<evidence type="ECO:0000256" key="2">
    <source>
        <dbReference type="ARBA" id="ARBA00023125"/>
    </source>
</evidence>
<reference evidence="5" key="2">
    <citation type="submission" date="2020-09" db="EMBL/GenBank/DDBJ databases">
        <authorList>
            <person name="Sun Q."/>
            <person name="Ohkuma M."/>
        </authorList>
    </citation>
    <scope>NUCLEOTIDE SEQUENCE</scope>
    <source>
        <strain evidence="5">JCM 17820</strain>
    </source>
</reference>
<reference evidence="5" key="1">
    <citation type="journal article" date="2014" name="Int. J. Syst. Evol. Microbiol.">
        <title>Complete genome sequence of Corynebacterium casei LMG S-19264T (=DSM 44701T), isolated from a smear-ripened cheese.</title>
        <authorList>
            <consortium name="US DOE Joint Genome Institute (JGI-PGF)"/>
            <person name="Walter F."/>
            <person name="Albersmeier A."/>
            <person name="Kalinowski J."/>
            <person name="Ruckert C."/>
        </authorList>
    </citation>
    <scope>NUCLEOTIDE SEQUENCE</scope>
    <source>
        <strain evidence="5">JCM 17820</strain>
    </source>
</reference>
<dbReference type="SMART" id="SM00746">
    <property type="entry name" value="TRASH"/>
    <property type="match status" value="1"/>
</dbReference>
<dbReference type="InterPro" id="IPR011017">
    <property type="entry name" value="TRASH_dom"/>
</dbReference>
<comment type="caution">
    <text evidence="5">The sequence shown here is derived from an EMBL/GenBank/DDBJ whole genome shotgun (WGS) entry which is preliminary data.</text>
</comment>
<dbReference type="SMART" id="SM00344">
    <property type="entry name" value="HTH_ASNC"/>
    <property type="match status" value="1"/>
</dbReference>
<dbReference type="GO" id="GO:0043565">
    <property type="term" value="F:sequence-specific DNA binding"/>
    <property type="evidence" value="ECO:0007669"/>
    <property type="project" value="InterPro"/>
</dbReference>
<evidence type="ECO:0000313" key="5">
    <source>
        <dbReference type="EMBL" id="GGN99752.1"/>
    </source>
</evidence>
<dbReference type="EMBL" id="BMOU01000005">
    <property type="protein sequence ID" value="GGN99752.1"/>
    <property type="molecule type" value="Genomic_DNA"/>
</dbReference>
<evidence type="ECO:0000259" key="4">
    <source>
        <dbReference type="PROSITE" id="PS50956"/>
    </source>
</evidence>
<gene>
    <name evidence="5" type="ORF">GCM10009030_31660</name>
</gene>
<sequence>MLGMASLDETDIDILRLLSHDARRTITDIAEEVDMSGPAVTDRIDRLQDAGIINRFTVEIDRTQLGAGVQIFVQLDPGNSFDQLRSRLDGSDAVEHVMVTADGELWFNARADVHNVHSWLSALLEPAENAEYSVTLIDEIEWQPSLDGTDFALTCAECGNTVDSEGESEWLDDRMYHFCCSTCQNEFKAQLNQLKDGV</sequence>
<proteinExistence type="predicted"/>
<dbReference type="Pfam" id="PF24273">
    <property type="entry name" value="TRASH_HVO_1752_C"/>
    <property type="match status" value="1"/>
</dbReference>
<keyword evidence="1" id="KW-0805">Transcription regulation</keyword>
<dbReference type="Pfam" id="PF13412">
    <property type="entry name" value="HTH_24"/>
    <property type="match status" value="1"/>
</dbReference>
<keyword evidence="3" id="KW-0804">Transcription</keyword>
<keyword evidence="6" id="KW-1185">Reference proteome</keyword>
<name>A0A830GNX5_9EURY</name>
<dbReference type="InterPro" id="IPR050684">
    <property type="entry name" value="HTH-Siroheme_Decarb"/>
</dbReference>
<dbReference type="Proteomes" id="UP000605784">
    <property type="component" value="Unassembled WGS sequence"/>
</dbReference>
<dbReference type="AlphaFoldDB" id="A0A830GNX5"/>
<accession>A0A830GNX5</accession>
<protein>
    <submittedName>
        <fullName evidence="5">Transcription regulator</fullName>
    </submittedName>
</protein>
<organism evidence="5 6">
    <name type="scientific">Haloarcula pellucida</name>
    <dbReference type="NCBI Taxonomy" id="1427151"/>
    <lineage>
        <taxon>Archaea</taxon>
        <taxon>Methanobacteriati</taxon>
        <taxon>Methanobacteriota</taxon>
        <taxon>Stenosarchaea group</taxon>
        <taxon>Halobacteria</taxon>
        <taxon>Halobacteriales</taxon>
        <taxon>Haloarculaceae</taxon>
        <taxon>Haloarcula</taxon>
    </lineage>
</organism>
<evidence type="ECO:0000256" key="3">
    <source>
        <dbReference type="ARBA" id="ARBA00023163"/>
    </source>
</evidence>
<keyword evidence="2" id="KW-0238">DNA-binding</keyword>
<dbReference type="PANTHER" id="PTHR43413:SF4">
    <property type="entry name" value="HTH-TYPE TRANSCRIPTIONAL REGULATOR LYSM"/>
    <property type="match status" value="1"/>
</dbReference>
<dbReference type="InterPro" id="IPR056526">
    <property type="entry name" value="TRASH_HVO_1752"/>
</dbReference>
<dbReference type="InterPro" id="IPR036388">
    <property type="entry name" value="WH-like_DNA-bd_sf"/>
</dbReference>
<dbReference type="InterPro" id="IPR011991">
    <property type="entry name" value="ArsR-like_HTH"/>
</dbReference>
<feature type="domain" description="HTH asnC-type" evidence="4">
    <location>
        <begin position="7"/>
        <end position="68"/>
    </location>
</feature>
<dbReference type="Gene3D" id="1.10.10.10">
    <property type="entry name" value="Winged helix-like DNA-binding domain superfamily/Winged helix DNA-binding domain"/>
    <property type="match status" value="1"/>
</dbReference>
<dbReference type="CDD" id="cd00090">
    <property type="entry name" value="HTH_ARSR"/>
    <property type="match status" value="1"/>
</dbReference>
<dbReference type="PROSITE" id="PS50956">
    <property type="entry name" value="HTH_ASNC_2"/>
    <property type="match status" value="1"/>
</dbReference>
<evidence type="ECO:0000256" key="1">
    <source>
        <dbReference type="ARBA" id="ARBA00023015"/>
    </source>
</evidence>
<dbReference type="InterPro" id="IPR000485">
    <property type="entry name" value="AsnC-type_HTH_dom"/>
</dbReference>
<dbReference type="PANTHER" id="PTHR43413">
    <property type="entry name" value="TRANSCRIPTIONAL REGULATOR, ASNC FAMILY"/>
    <property type="match status" value="1"/>
</dbReference>
<dbReference type="PRINTS" id="PR00033">
    <property type="entry name" value="HTHASNC"/>
</dbReference>
<evidence type="ECO:0000313" key="6">
    <source>
        <dbReference type="Proteomes" id="UP000605784"/>
    </source>
</evidence>
<dbReference type="InterPro" id="IPR019888">
    <property type="entry name" value="Tscrpt_reg_AsnC-like"/>
</dbReference>